<comment type="caution">
    <text evidence="1">The sequence shown here is derived from an EMBL/GenBank/DDBJ whole genome shotgun (WGS) entry which is preliminary data.</text>
</comment>
<sequence>MTIPPETAFDRYLRSQNEKDRKKYPGKHDLDLLDSGSLKELLLGLQVVLNLSLASEQPVPEHRDHPPFHVDYIKSTEANAIAFRHDGYSFIGITIPLIEVAGQLCARLCNSLDLLHALGLEPTQEVSEALGSVMLEILLFFVVSHEYTHIVHGHPLSEVTESGLIHEFSLGGRTGNFDDQILEADADSYAIYHVMQNWIRGSKRPSSIALLHMDSASLDDQDGLLFACIVAAIGSYFILHPVPRLNAESVYRLRHPPHPVRLNFLMETAIAWCRQNRAHLEDRMKPEQFDSLLSLVAGLVWDNDELRAQNWKTQVAFLKTPEGASYVAELRRRKDEYRASL</sequence>
<name>A0A841K276_9BACT</name>
<dbReference type="OrthoDB" id="265315at2"/>
<proteinExistence type="predicted"/>
<gene>
    <name evidence="1" type="ORF">HNQ77_002306</name>
</gene>
<reference evidence="1 2" key="1">
    <citation type="submission" date="2020-08" db="EMBL/GenBank/DDBJ databases">
        <title>Genomic Encyclopedia of Type Strains, Phase IV (KMG-IV): sequencing the most valuable type-strain genomes for metagenomic binning, comparative biology and taxonomic classification.</title>
        <authorList>
            <person name="Goeker M."/>
        </authorList>
    </citation>
    <scope>NUCLEOTIDE SEQUENCE [LARGE SCALE GENOMIC DNA]</scope>
    <source>
        <strain evidence="1 2">DSM 103733</strain>
    </source>
</reference>
<evidence type="ECO:0000313" key="1">
    <source>
        <dbReference type="EMBL" id="MBB6144354.1"/>
    </source>
</evidence>
<dbReference type="AlphaFoldDB" id="A0A841K276"/>
<evidence type="ECO:0000313" key="2">
    <source>
        <dbReference type="Proteomes" id="UP000538666"/>
    </source>
</evidence>
<dbReference type="RefSeq" id="WP_156185880.1">
    <property type="nucleotide sequence ID" value="NZ_JACHEK010000004.1"/>
</dbReference>
<organism evidence="1 2">
    <name type="scientific">Silvibacterium bohemicum</name>
    <dbReference type="NCBI Taxonomy" id="1577686"/>
    <lineage>
        <taxon>Bacteria</taxon>
        <taxon>Pseudomonadati</taxon>
        <taxon>Acidobacteriota</taxon>
        <taxon>Terriglobia</taxon>
        <taxon>Terriglobales</taxon>
        <taxon>Acidobacteriaceae</taxon>
        <taxon>Silvibacterium</taxon>
    </lineage>
</organism>
<dbReference type="Proteomes" id="UP000538666">
    <property type="component" value="Unassembled WGS sequence"/>
</dbReference>
<protein>
    <submittedName>
        <fullName evidence="1">Uncharacterized protein</fullName>
    </submittedName>
</protein>
<dbReference type="EMBL" id="JACHEK010000004">
    <property type="protein sequence ID" value="MBB6144354.1"/>
    <property type="molecule type" value="Genomic_DNA"/>
</dbReference>
<keyword evidence="2" id="KW-1185">Reference proteome</keyword>
<accession>A0A841K276</accession>